<dbReference type="GO" id="GO:0003924">
    <property type="term" value="F:GTPase activity"/>
    <property type="evidence" value="ECO:0007669"/>
    <property type="project" value="InterPro"/>
</dbReference>
<dbReference type="PROSITE" id="PS51419">
    <property type="entry name" value="RAB"/>
    <property type="match status" value="1"/>
</dbReference>
<dbReference type="PROSITE" id="PS51421">
    <property type="entry name" value="RAS"/>
    <property type="match status" value="1"/>
</dbReference>
<dbReference type="Gene3D" id="3.40.50.300">
    <property type="entry name" value="P-loop containing nucleotide triphosphate hydrolases"/>
    <property type="match status" value="1"/>
</dbReference>
<evidence type="ECO:0000256" key="1">
    <source>
        <dbReference type="ARBA" id="ARBA00022741"/>
    </source>
</evidence>
<dbReference type="InterPro" id="IPR005225">
    <property type="entry name" value="Small_GTP-bd"/>
</dbReference>
<keyword evidence="1" id="KW-0547">Nucleotide-binding</keyword>
<dbReference type="InterPro" id="IPR050227">
    <property type="entry name" value="Rab"/>
</dbReference>
<name>A0A8T0E9E6_ARGBR</name>
<evidence type="ECO:0000313" key="4">
    <source>
        <dbReference type="EMBL" id="KAF8767950.1"/>
    </source>
</evidence>
<gene>
    <name evidence="4" type="ORF">HNY73_020821</name>
</gene>
<proteinExistence type="predicted"/>
<sequence length="220" mass="24941">MTENRRLNVVVLGEMGVGKSSLLVRFAKRIYNPHTPTTVVADVLQAKINIDKRLVDLILWDTAGQEQFRAIVRNYFRKADGVLLVYDVTRLASFTELPKWLSDLRNENDTAPVIIVGTKIDKADSKEKVSVERVKEFANRHKLDFMEASSKSGENVDKIFEKLTRKMLKSIASAKSETASSEVDTFVNGTVHSSRSVHEDDARITLHETKPLEKPKKRRC</sequence>
<comment type="caution">
    <text evidence="4">The sequence shown here is derived from an EMBL/GenBank/DDBJ whole genome shotgun (WGS) entry which is preliminary data.</text>
</comment>
<dbReference type="AlphaFoldDB" id="A0A8T0E9E6"/>
<dbReference type="SMART" id="SM00175">
    <property type="entry name" value="RAB"/>
    <property type="match status" value="1"/>
</dbReference>
<dbReference type="OrthoDB" id="6412633at2759"/>
<feature type="region of interest" description="Disordered" evidence="3">
    <location>
        <begin position="191"/>
        <end position="220"/>
    </location>
</feature>
<organism evidence="4 5">
    <name type="scientific">Argiope bruennichi</name>
    <name type="common">Wasp spider</name>
    <name type="synonym">Aranea bruennichi</name>
    <dbReference type="NCBI Taxonomy" id="94029"/>
    <lineage>
        <taxon>Eukaryota</taxon>
        <taxon>Metazoa</taxon>
        <taxon>Ecdysozoa</taxon>
        <taxon>Arthropoda</taxon>
        <taxon>Chelicerata</taxon>
        <taxon>Arachnida</taxon>
        <taxon>Araneae</taxon>
        <taxon>Araneomorphae</taxon>
        <taxon>Entelegynae</taxon>
        <taxon>Araneoidea</taxon>
        <taxon>Araneidae</taxon>
        <taxon>Argiope</taxon>
    </lineage>
</organism>
<keyword evidence="2" id="KW-0342">GTP-binding</keyword>
<dbReference type="SMART" id="SM00176">
    <property type="entry name" value="RAN"/>
    <property type="match status" value="1"/>
</dbReference>
<dbReference type="PRINTS" id="PR00449">
    <property type="entry name" value="RASTRNSFRMNG"/>
</dbReference>
<dbReference type="PANTHER" id="PTHR47977">
    <property type="entry name" value="RAS-RELATED PROTEIN RAB"/>
    <property type="match status" value="1"/>
</dbReference>
<dbReference type="FunFam" id="3.40.50.300:FF:001329">
    <property type="entry name" value="Small GTP-binding protein, putative"/>
    <property type="match status" value="1"/>
</dbReference>
<dbReference type="PROSITE" id="PS51420">
    <property type="entry name" value="RHO"/>
    <property type="match status" value="1"/>
</dbReference>
<dbReference type="OMA" id="QYTGTEK"/>
<dbReference type="SMART" id="SM00174">
    <property type="entry name" value="RHO"/>
    <property type="match status" value="1"/>
</dbReference>
<dbReference type="SUPFAM" id="SSF52540">
    <property type="entry name" value="P-loop containing nucleoside triphosphate hydrolases"/>
    <property type="match status" value="1"/>
</dbReference>
<dbReference type="EMBL" id="JABXBU010002230">
    <property type="protein sequence ID" value="KAF8767950.1"/>
    <property type="molecule type" value="Genomic_DNA"/>
</dbReference>
<dbReference type="CDD" id="cd00154">
    <property type="entry name" value="Rab"/>
    <property type="match status" value="1"/>
</dbReference>
<evidence type="ECO:0000256" key="3">
    <source>
        <dbReference type="SAM" id="MobiDB-lite"/>
    </source>
</evidence>
<dbReference type="Proteomes" id="UP000807504">
    <property type="component" value="Unassembled WGS sequence"/>
</dbReference>
<reference evidence="4" key="1">
    <citation type="journal article" date="2020" name="bioRxiv">
        <title>Chromosome-level reference genome of the European wasp spider Argiope bruennichi: a resource for studies on range expansion and evolutionary adaptation.</title>
        <authorList>
            <person name="Sheffer M.M."/>
            <person name="Hoppe A."/>
            <person name="Krehenwinkel H."/>
            <person name="Uhl G."/>
            <person name="Kuss A.W."/>
            <person name="Jensen L."/>
            <person name="Jensen C."/>
            <person name="Gillespie R.G."/>
            <person name="Hoff K.J."/>
            <person name="Prost S."/>
        </authorList>
    </citation>
    <scope>NUCLEOTIDE SEQUENCE</scope>
</reference>
<dbReference type="Pfam" id="PF00071">
    <property type="entry name" value="Ras"/>
    <property type="match status" value="1"/>
</dbReference>
<dbReference type="SMART" id="SM00173">
    <property type="entry name" value="RAS"/>
    <property type="match status" value="1"/>
</dbReference>
<evidence type="ECO:0000256" key="2">
    <source>
        <dbReference type="ARBA" id="ARBA00023134"/>
    </source>
</evidence>
<keyword evidence="5" id="KW-1185">Reference proteome</keyword>
<protein>
    <submittedName>
        <fullName evidence="4">Ras-related protein Rab-14 like protein</fullName>
    </submittedName>
</protein>
<reference evidence="4" key="2">
    <citation type="submission" date="2020-06" db="EMBL/GenBank/DDBJ databases">
        <authorList>
            <person name="Sheffer M."/>
        </authorList>
    </citation>
    <scope>NUCLEOTIDE SEQUENCE</scope>
</reference>
<dbReference type="GO" id="GO:0005525">
    <property type="term" value="F:GTP binding"/>
    <property type="evidence" value="ECO:0007669"/>
    <property type="project" value="UniProtKB-KW"/>
</dbReference>
<dbReference type="NCBIfam" id="TIGR00231">
    <property type="entry name" value="small_GTP"/>
    <property type="match status" value="1"/>
</dbReference>
<feature type="compositionally biased region" description="Basic and acidic residues" evidence="3">
    <location>
        <begin position="196"/>
        <end position="214"/>
    </location>
</feature>
<dbReference type="InterPro" id="IPR001806">
    <property type="entry name" value="Small_GTPase"/>
</dbReference>
<accession>A0A8T0E9E6</accession>
<evidence type="ECO:0000313" key="5">
    <source>
        <dbReference type="Proteomes" id="UP000807504"/>
    </source>
</evidence>
<dbReference type="InterPro" id="IPR027417">
    <property type="entry name" value="P-loop_NTPase"/>
</dbReference>